<dbReference type="EMBL" id="BPVZ01000040">
    <property type="protein sequence ID" value="GKV14242.1"/>
    <property type="molecule type" value="Genomic_DNA"/>
</dbReference>
<protein>
    <recommendedName>
        <fullName evidence="1">KIB1-4 beta-propeller domain-containing protein</fullName>
    </recommendedName>
</protein>
<dbReference type="InterPro" id="IPR005174">
    <property type="entry name" value="KIB1-4_b-propeller"/>
</dbReference>
<dbReference type="PANTHER" id="PTHR44259">
    <property type="entry name" value="OS07G0183000 PROTEIN-RELATED"/>
    <property type="match status" value="1"/>
</dbReference>
<gene>
    <name evidence="2" type="ORF">SLEP1_g25144</name>
</gene>
<evidence type="ECO:0000313" key="3">
    <source>
        <dbReference type="Proteomes" id="UP001054252"/>
    </source>
</evidence>
<evidence type="ECO:0000259" key="1">
    <source>
        <dbReference type="Pfam" id="PF03478"/>
    </source>
</evidence>
<evidence type="ECO:0000313" key="2">
    <source>
        <dbReference type="EMBL" id="GKV14242.1"/>
    </source>
</evidence>
<organism evidence="2 3">
    <name type="scientific">Rubroshorea leprosula</name>
    <dbReference type="NCBI Taxonomy" id="152421"/>
    <lineage>
        <taxon>Eukaryota</taxon>
        <taxon>Viridiplantae</taxon>
        <taxon>Streptophyta</taxon>
        <taxon>Embryophyta</taxon>
        <taxon>Tracheophyta</taxon>
        <taxon>Spermatophyta</taxon>
        <taxon>Magnoliopsida</taxon>
        <taxon>eudicotyledons</taxon>
        <taxon>Gunneridae</taxon>
        <taxon>Pentapetalae</taxon>
        <taxon>rosids</taxon>
        <taxon>malvids</taxon>
        <taxon>Malvales</taxon>
        <taxon>Dipterocarpaceae</taxon>
        <taxon>Rubroshorea</taxon>
    </lineage>
</organism>
<name>A0AAV5JSG3_9ROSI</name>
<keyword evidence="3" id="KW-1185">Reference proteome</keyword>
<accession>A0AAV5JSG3</accession>
<proteinExistence type="predicted"/>
<comment type="caution">
    <text evidence="2">The sequence shown here is derived from an EMBL/GenBank/DDBJ whole genome shotgun (WGS) entry which is preliminary data.</text>
</comment>
<feature type="domain" description="KIB1-4 beta-propeller" evidence="1">
    <location>
        <begin position="130"/>
        <end position="273"/>
    </location>
</feature>
<dbReference type="AlphaFoldDB" id="A0AAV5JSG3"/>
<dbReference type="PANTHER" id="PTHR44259:SF114">
    <property type="entry name" value="OS06G0707300 PROTEIN"/>
    <property type="match status" value="1"/>
</dbReference>
<dbReference type="InterPro" id="IPR050942">
    <property type="entry name" value="F-box_BR-signaling"/>
</dbReference>
<dbReference type="Pfam" id="PF03478">
    <property type="entry name" value="Beta-prop_KIB1-4"/>
    <property type="match status" value="1"/>
</dbReference>
<reference evidence="2 3" key="1">
    <citation type="journal article" date="2021" name="Commun. Biol.">
        <title>The genome of Shorea leprosula (Dipterocarpaceae) highlights the ecological relevance of drought in aseasonal tropical rainforests.</title>
        <authorList>
            <person name="Ng K.K.S."/>
            <person name="Kobayashi M.J."/>
            <person name="Fawcett J.A."/>
            <person name="Hatakeyama M."/>
            <person name="Paape T."/>
            <person name="Ng C.H."/>
            <person name="Ang C.C."/>
            <person name="Tnah L.H."/>
            <person name="Lee C.T."/>
            <person name="Nishiyama T."/>
            <person name="Sese J."/>
            <person name="O'Brien M.J."/>
            <person name="Copetti D."/>
            <person name="Mohd Noor M.I."/>
            <person name="Ong R.C."/>
            <person name="Putra M."/>
            <person name="Sireger I.Z."/>
            <person name="Indrioko S."/>
            <person name="Kosugi Y."/>
            <person name="Izuno A."/>
            <person name="Isagi Y."/>
            <person name="Lee S.L."/>
            <person name="Shimizu K.K."/>
        </authorList>
    </citation>
    <scope>NUCLEOTIDE SEQUENCE [LARGE SCALE GENOMIC DNA]</scope>
    <source>
        <strain evidence="2">214</strain>
    </source>
</reference>
<sequence>MTISTPIRSSDASVDEFHQRNRISSTLHPTSDVSLGPIANRNMESCRSKRKRNMESSSMDWELLSNHILDLIHDKLVYLVDYIYFGAVCKEWRSVAQDNRKRRRTINASHPHQPPLLLVPIKDKDEKLIYSITQDRVSNMRLRVPFNKRYYGSSYGSLIDMDETFSIILLNPFLEKVIKPPPMTKGDESTTDHEPFILKAILSNDPDLNPNDFMVAIIYNGMRYLAVYKSSPRSWTYLHDHPNGMGYRDIIHHKGDFYAIDGRLGVGKIDVAGIEKCPRPQGLYPSLPGSCVW</sequence>
<dbReference type="Proteomes" id="UP001054252">
    <property type="component" value="Unassembled WGS sequence"/>
</dbReference>